<evidence type="ECO:0000256" key="1">
    <source>
        <dbReference type="SAM" id="SignalP"/>
    </source>
</evidence>
<feature type="signal peptide" evidence="1">
    <location>
        <begin position="1"/>
        <end position="28"/>
    </location>
</feature>
<reference evidence="2 3" key="1">
    <citation type="submission" date="2022-10" db="EMBL/GenBank/DDBJ databases">
        <title>The complete genomes of actinobacterial strains from the NBC collection.</title>
        <authorList>
            <person name="Joergensen T.S."/>
            <person name="Alvarez Arevalo M."/>
            <person name="Sterndorff E.B."/>
            <person name="Faurdal D."/>
            <person name="Vuksanovic O."/>
            <person name="Mourched A.-S."/>
            <person name="Charusanti P."/>
            <person name="Shaw S."/>
            <person name="Blin K."/>
            <person name="Weber T."/>
        </authorList>
    </citation>
    <scope>NUCLEOTIDE SEQUENCE [LARGE SCALE GENOMIC DNA]</scope>
    <source>
        <strain evidence="2 3">NBC_00319</strain>
    </source>
</reference>
<sequence>MTRHRLRVLIVSASLAVSFGAATATAHADANAVPDYEVKLDFLASAIDGSGVPTSAVRSAFGLSATASTRSYEYFDTGSRALKGQGWSVRLRHKSGKDLELNYKKRFDVTNGNVDAALSTANSAGFDSSDTNYDAQVDWGYAQQELSFSNDKSSSASTYSGTTLPGESTARGLLVSNIPGKLDDWTSKNWGTDRLSESAAHGPVTTKVYSGSWQGTAPSIEVLTVPAASGSGTQTVIEFSFTVDTRSEASNLRSQAISIADGKGWLYHGDILKTDLILDRL</sequence>
<dbReference type="RefSeq" id="WP_328857468.1">
    <property type="nucleotide sequence ID" value="NZ_CP108021.1"/>
</dbReference>
<evidence type="ECO:0000313" key="3">
    <source>
        <dbReference type="Proteomes" id="UP001432128"/>
    </source>
</evidence>
<keyword evidence="1" id="KW-0732">Signal</keyword>
<name>A0AAU4K1W2_9NOCA</name>
<dbReference type="AlphaFoldDB" id="A0AAU4K1W2"/>
<accession>A0AAU4K1W2</accession>
<feature type="chain" id="PRO_5043671164" evidence="1">
    <location>
        <begin position="29"/>
        <end position="281"/>
    </location>
</feature>
<proteinExistence type="predicted"/>
<evidence type="ECO:0000313" key="2">
    <source>
        <dbReference type="EMBL" id="WUM20050.1"/>
    </source>
</evidence>
<dbReference type="Proteomes" id="UP001432128">
    <property type="component" value="Chromosome"/>
</dbReference>
<keyword evidence="3" id="KW-1185">Reference proteome</keyword>
<dbReference type="KEGG" id="whr:OG579_20575"/>
<organism evidence="2 3">
    <name type="scientific">Williamsia herbipolensis</name>
    <dbReference type="NCBI Taxonomy" id="1603258"/>
    <lineage>
        <taxon>Bacteria</taxon>
        <taxon>Bacillati</taxon>
        <taxon>Actinomycetota</taxon>
        <taxon>Actinomycetes</taxon>
        <taxon>Mycobacteriales</taxon>
        <taxon>Nocardiaceae</taxon>
        <taxon>Williamsia</taxon>
    </lineage>
</organism>
<dbReference type="EMBL" id="CP108021">
    <property type="protein sequence ID" value="WUM20050.1"/>
    <property type="molecule type" value="Genomic_DNA"/>
</dbReference>
<protein>
    <submittedName>
        <fullName evidence="2">Uncharacterized protein</fullName>
    </submittedName>
</protein>
<gene>
    <name evidence="2" type="ORF">OG579_20575</name>
</gene>